<dbReference type="InterPro" id="IPR038883">
    <property type="entry name" value="AN11006-like"/>
</dbReference>
<comment type="caution">
    <text evidence="2">The sequence shown here is derived from an EMBL/GenBank/DDBJ whole genome shotgun (WGS) entry which is preliminary data.</text>
</comment>
<dbReference type="Proteomes" id="UP001521184">
    <property type="component" value="Unassembled WGS sequence"/>
</dbReference>
<keyword evidence="3" id="KW-1185">Reference proteome</keyword>
<evidence type="ECO:0000313" key="3">
    <source>
        <dbReference type="Proteomes" id="UP001521184"/>
    </source>
</evidence>
<reference evidence="2 3" key="1">
    <citation type="journal article" date="2023" name="Plant Dis.">
        <title>First Report of Diplodia intermedia Causing Canker and Dieback Diseases on Apple Trees in Canada.</title>
        <authorList>
            <person name="Ellouze W."/>
            <person name="Ilyukhin E."/>
            <person name="Sulman M."/>
            <person name="Ali S."/>
        </authorList>
    </citation>
    <scope>NUCLEOTIDE SEQUENCE [LARGE SCALE GENOMIC DNA]</scope>
    <source>
        <strain evidence="2 3">M45-28</strain>
    </source>
</reference>
<dbReference type="PANTHER" id="PTHR42085:SF8">
    <property type="entry name" value="F-BOX DOMAIN-CONTAINING PROTEIN"/>
    <property type="match status" value="1"/>
</dbReference>
<gene>
    <name evidence="2" type="ORF">SLS58_009494</name>
</gene>
<protein>
    <submittedName>
        <fullName evidence="2">Uncharacterized protein</fullName>
    </submittedName>
</protein>
<organism evidence="2 3">
    <name type="scientific">Diplodia intermedia</name>
    <dbReference type="NCBI Taxonomy" id="856260"/>
    <lineage>
        <taxon>Eukaryota</taxon>
        <taxon>Fungi</taxon>
        <taxon>Dikarya</taxon>
        <taxon>Ascomycota</taxon>
        <taxon>Pezizomycotina</taxon>
        <taxon>Dothideomycetes</taxon>
        <taxon>Dothideomycetes incertae sedis</taxon>
        <taxon>Botryosphaeriales</taxon>
        <taxon>Botryosphaeriaceae</taxon>
        <taxon>Diplodia</taxon>
    </lineage>
</organism>
<feature type="compositionally biased region" description="Basic and acidic residues" evidence="1">
    <location>
        <begin position="1"/>
        <end position="16"/>
    </location>
</feature>
<sequence length="239" mass="27117">MVDSKETEFKPDHSAGDEMPALTPELPDDTTESTPEECTSVRVATRSRRQHLPILELPGEIRNMIYSYVVDKSWHSTTWSVGGPLPSYVRVNRQMRAEMLPIYYGRLNVTMDLDRQERWEDARRWLLAVGDSVRFLGNVTIIVADSAHSWGVMTFTIATSLGDIDYGFRSEFRSPYTATGEADILDHYSYWLYEDIRTLKDVGALNARNLIALLSAFYSTFRAVSRQARATAGLPPLNN</sequence>
<dbReference type="PANTHER" id="PTHR42085">
    <property type="entry name" value="F-BOX DOMAIN-CONTAINING PROTEIN"/>
    <property type="match status" value="1"/>
</dbReference>
<feature type="compositionally biased region" description="Acidic residues" evidence="1">
    <location>
        <begin position="26"/>
        <end position="35"/>
    </location>
</feature>
<accession>A0ABR3TBW4</accession>
<proteinExistence type="predicted"/>
<dbReference type="EMBL" id="JAKEKT020000093">
    <property type="protein sequence ID" value="KAL1637054.1"/>
    <property type="molecule type" value="Genomic_DNA"/>
</dbReference>
<name>A0ABR3TBW4_9PEZI</name>
<feature type="region of interest" description="Disordered" evidence="1">
    <location>
        <begin position="1"/>
        <end position="36"/>
    </location>
</feature>
<evidence type="ECO:0000256" key="1">
    <source>
        <dbReference type="SAM" id="MobiDB-lite"/>
    </source>
</evidence>
<evidence type="ECO:0000313" key="2">
    <source>
        <dbReference type="EMBL" id="KAL1637054.1"/>
    </source>
</evidence>